<protein>
    <submittedName>
        <fullName evidence="7">Tyrosine-type recombinase/integrase</fullName>
    </submittedName>
</protein>
<dbReference type="Gene3D" id="1.10.443.10">
    <property type="entry name" value="Intergrase catalytic core"/>
    <property type="match status" value="1"/>
</dbReference>
<dbReference type="PROSITE" id="PS51898">
    <property type="entry name" value="TYR_RECOMBINASE"/>
    <property type="match status" value="1"/>
</dbReference>
<dbReference type="CDD" id="cd00397">
    <property type="entry name" value="DNA_BRE_C"/>
    <property type="match status" value="1"/>
</dbReference>
<dbReference type="PROSITE" id="PS51900">
    <property type="entry name" value="CB"/>
    <property type="match status" value="1"/>
</dbReference>
<dbReference type="InterPro" id="IPR013762">
    <property type="entry name" value="Integrase-like_cat_sf"/>
</dbReference>
<dbReference type="InterPro" id="IPR010998">
    <property type="entry name" value="Integrase_recombinase_N"/>
</dbReference>
<dbReference type="EMBL" id="JBHFNT010000150">
    <property type="protein sequence ID" value="MFB2836418.1"/>
    <property type="molecule type" value="Genomic_DNA"/>
</dbReference>
<dbReference type="InterPro" id="IPR050090">
    <property type="entry name" value="Tyrosine_recombinase_XerCD"/>
</dbReference>
<evidence type="ECO:0000313" key="7">
    <source>
        <dbReference type="EMBL" id="MFB2836418.1"/>
    </source>
</evidence>
<name>A0ABV4WP53_9CYAN</name>
<dbReference type="Pfam" id="PF00589">
    <property type="entry name" value="Phage_integrase"/>
    <property type="match status" value="1"/>
</dbReference>
<sequence>MTLTLARLARKFLDRAELSLSTQRSYEFTLMPLLAEYGAVPVEMITRQMLVDYLNRLSANLAITTHHRHQAIIQALFNYAIETGALTSNPLTGLKPRPPNKDKGEHHTELTIRYLSDQQLTALYELVAPDARMHAIVRLLHRTGARIGELLAVDLAQVDISSRKFPVVGKGNKYRWCFYSEDAAIALNDYVKFYREPSHPALFTAQNQLTKQVTRLSYRRVHTCWSWLVAQHPLLKGIRLHDLRHTFATERVGLMGIEELRALMGHADIHTTLLYQKVTSHRAELVAQKALNILTNTID</sequence>
<dbReference type="InterPro" id="IPR011010">
    <property type="entry name" value="DNA_brk_join_enz"/>
</dbReference>
<evidence type="ECO:0000256" key="4">
    <source>
        <dbReference type="PROSITE-ProRule" id="PRU01248"/>
    </source>
</evidence>
<feature type="domain" description="Tyr recombinase" evidence="5">
    <location>
        <begin position="110"/>
        <end position="288"/>
    </location>
</feature>
<dbReference type="PANTHER" id="PTHR30349:SF41">
    <property type="entry name" value="INTEGRASE_RECOMBINASE PROTEIN MJ0367-RELATED"/>
    <property type="match status" value="1"/>
</dbReference>
<feature type="domain" description="Core-binding (CB)" evidence="6">
    <location>
        <begin position="3"/>
        <end position="81"/>
    </location>
</feature>
<accession>A0ABV4WP53</accession>
<dbReference type="InterPro" id="IPR044068">
    <property type="entry name" value="CB"/>
</dbReference>
<dbReference type="InterPro" id="IPR002104">
    <property type="entry name" value="Integrase_catalytic"/>
</dbReference>
<evidence type="ECO:0000313" key="8">
    <source>
        <dbReference type="Proteomes" id="UP001576780"/>
    </source>
</evidence>
<gene>
    <name evidence="7" type="ORF">ACE1CA_17950</name>
</gene>
<evidence type="ECO:0000256" key="3">
    <source>
        <dbReference type="ARBA" id="ARBA00023172"/>
    </source>
</evidence>
<dbReference type="Pfam" id="PF22022">
    <property type="entry name" value="Phage_int_M"/>
    <property type="match status" value="1"/>
</dbReference>
<keyword evidence="2 4" id="KW-0238">DNA-binding</keyword>
<keyword evidence="8" id="KW-1185">Reference proteome</keyword>
<comment type="caution">
    <text evidence="7">The sequence shown here is derived from an EMBL/GenBank/DDBJ whole genome shotgun (WGS) entry which is preliminary data.</text>
</comment>
<evidence type="ECO:0000256" key="1">
    <source>
        <dbReference type="ARBA" id="ARBA00008857"/>
    </source>
</evidence>
<reference evidence="7 8" key="1">
    <citation type="submission" date="2024-09" db="EMBL/GenBank/DDBJ databases">
        <title>Floridaenema gen nov. (Aerosakkonemataceae, Aerosakkonematales ord. nov., Cyanobacteria) from benthic tropical and subtropical fresh waters, with the description of four new species.</title>
        <authorList>
            <person name="Moretto J.A."/>
            <person name="Berthold D.E."/>
            <person name="Lefler F.W."/>
            <person name="Huang I.-S."/>
            <person name="Laughinghouse H. IV."/>
        </authorList>
    </citation>
    <scope>NUCLEOTIDE SEQUENCE [LARGE SCALE GENOMIC DNA]</scope>
    <source>
        <strain evidence="7 8">BLCC-F167</strain>
    </source>
</reference>
<keyword evidence="3" id="KW-0233">DNA recombination</keyword>
<evidence type="ECO:0000256" key="2">
    <source>
        <dbReference type="ARBA" id="ARBA00023125"/>
    </source>
</evidence>
<organism evidence="7 8">
    <name type="scientific">Floridaenema evergladense BLCC-F167</name>
    <dbReference type="NCBI Taxonomy" id="3153639"/>
    <lineage>
        <taxon>Bacteria</taxon>
        <taxon>Bacillati</taxon>
        <taxon>Cyanobacteriota</taxon>
        <taxon>Cyanophyceae</taxon>
        <taxon>Oscillatoriophycideae</taxon>
        <taxon>Aerosakkonematales</taxon>
        <taxon>Aerosakkonemataceae</taxon>
        <taxon>Floridanema</taxon>
        <taxon>Floridanema evergladense</taxon>
    </lineage>
</organism>
<dbReference type="InterPro" id="IPR053876">
    <property type="entry name" value="Phage_int_M"/>
</dbReference>
<proteinExistence type="inferred from homology"/>
<dbReference type="Gene3D" id="1.10.150.130">
    <property type="match status" value="1"/>
</dbReference>
<comment type="similarity">
    <text evidence="1">Belongs to the 'phage' integrase family.</text>
</comment>
<dbReference type="SUPFAM" id="SSF56349">
    <property type="entry name" value="DNA breaking-rejoining enzymes"/>
    <property type="match status" value="1"/>
</dbReference>
<evidence type="ECO:0000259" key="6">
    <source>
        <dbReference type="PROSITE" id="PS51900"/>
    </source>
</evidence>
<dbReference type="PANTHER" id="PTHR30349">
    <property type="entry name" value="PHAGE INTEGRASE-RELATED"/>
    <property type="match status" value="1"/>
</dbReference>
<dbReference type="Proteomes" id="UP001576780">
    <property type="component" value="Unassembled WGS sequence"/>
</dbReference>
<evidence type="ECO:0000259" key="5">
    <source>
        <dbReference type="PROSITE" id="PS51898"/>
    </source>
</evidence>